<dbReference type="Gene3D" id="3.40.50.2000">
    <property type="entry name" value="Glycogen Phosphorylase B"/>
    <property type="match status" value="1"/>
</dbReference>
<evidence type="ECO:0000256" key="10">
    <source>
        <dbReference type="HAMAP-Rule" id="MF_00392"/>
    </source>
</evidence>
<protein>
    <recommendedName>
        <fullName evidence="3 10">Lipid-A-disaccharide synthase</fullName>
        <ecNumber evidence="2 10">2.4.1.182</ecNumber>
    </recommendedName>
</protein>
<dbReference type="AlphaFoldDB" id="C6I0H5"/>
<dbReference type="InterPro" id="IPR003835">
    <property type="entry name" value="Glyco_trans_19"/>
</dbReference>
<dbReference type="GO" id="GO:0005543">
    <property type="term" value="F:phospholipid binding"/>
    <property type="evidence" value="ECO:0007669"/>
    <property type="project" value="TreeGrafter"/>
</dbReference>
<keyword evidence="8 10" id="KW-0443">Lipid metabolism</keyword>
<evidence type="ECO:0000256" key="2">
    <source>
        <dbReference type="ARBA" id="ARBA00012687"/>
    </source>
</evidence>
<comment type="catalytic activity">
    <reaction evidence="9 10">
        <text>a lipid X + a UDP-2-N,3-O-bis[(3R)-3-hydroxyacyl]-alpha-D-glucosamine = a lipid A disaccharide + UDP + H(+)</text>
        <dbReference type="Rhea" id="RHEA:67828"/>
        <dbReference type="ChEBI" id="CHEBI:15378"/>
        <dbReference type="ChEBI" id="CHEBI:58223"/>
        <dbReference type="ChEBI" id="CHEBI:137748"/>
        <dbReference type="ChEBI" id="CHEBI:176338"/>
        <dbReference type="ChEBI" id="CHEBI:176343"/>
        <dbReference type="EC" id="2.4.1.182"/>
    </reaction>
</comment>
<evidence type="ECO:0000256" key="3">
    <source>
        <dbReference type="ARBA" id="ARBA00020902"/>
    </source>
</evidence>
<evidence type="ECO:0000256" key="6">
    <source>
        <dbReference type="ARBA" id="ARBA00022676"/>
    </source>
</evidence>
<dbReference type="Proteomes" id="UP000009374">
    <property type="component" value="Unassembled WGS sequence"/>
</dbReference>
<dbReference type="PANTHER" id="PTHR30372">
    <property type="entry name" value="LIPID-A-DISACCHARIDE SYNTHASE"/>
    <property type="match status" value="1"/>
</dbReference>
<comment type="similarity">
    <text evidence="10">Belongs to the LpxB family.</text>
</comment>
<dbReference type="NCBIfam" id="TIGR00215">
    <property type="entry name" value="lpxB"/>
    <property type="match status" value="1"/>
</dbReference>
<comment type="pathway">
    <text evidence="10">Bacterial outer membrane biogenesis; LPS lipid A biosynthesis.</text>
</comment>
<evidence type="ECO:0000256" key="5">
    <source>
        <dbReference type="ARBA" id="ARBA00022556"/>
    </source>
</evidence>
<evidence type="ECO:0000313" key="11">
    <source>
        <dbReference type="EMBL" id="EES51630.1"/>
    </source>
</evidence>
<gene>
    <name evidence="10" type="primary">lpxB</name>
    <name evidence="11" type="ORF">UBAL3_95680067</name>
</gene>
<reference evidence="11 12" key="1">
    <citation type="journal article" date="2009" name="Appl. Environ. Microbiol.">
        <title>Community genomic and proteomic analyses of chemoautotrophic iron-oxidizing "Leptospirillum rubarum" (Group II) and "Leptospirillum ferrodiazotrophum" (Group III) bacteria in acid mine drainage biofilms.</title>
        <authorList>
            <person name="Goltsman D.S."/>
            <person name="Denef V.J."/>
            <person name="Singer S.W."/>
            <person name="VerBerkmoes N.C."/>
            <person name="Lefsrud M."/>
            <person name="Mueller R.S."/>
            <person name="Dick G.J."/>
            <person name="Sun C.L."/>
            <person name="Wheeler K.E."/>
            <person name="Zemla A."/>
            <person name="Baker B.J."/>
            <person name="Hauser L."/>
            <person name="Land M."/>
            <person name="Shah M.B."/>
            <person name="Thelen M.P."/>
            <person name="Hettich R.L."/>
            <person name="Banfield J.F."/>
        </authorList>
    </citation>
    <scope>NUCLEOTIDE SEQUENCE [LARGE SCALE GENOMIC DNA]</scope>
</reference>
<keyword evidence="12" id="KW-1185">Reference proteome</keyword>
<dbReference type="SUPFAM" id="SSF53756">
    <property type="entry name" value="UDP-Glycosyltransferase/glycogen phosphorylase"/>
    <property type="match status" value="1"/>
</dbReference>
<comment type="function">
    <text evidence="1 10">Condensation of UDP-2,3-diacylglucosamine and 2,3-diacylglucosamine-1-phosphate to form lipid A disaccharide, a precursor of lipid A, a phosphorylated glycolipid that anchors the lipopolysaccharide to the outer membrane of the cell.</text>
</comment>
<evidence type="ECO:0000256" key="8">
    <source>
        <dbReference type="ARBA" id="ARBA00023098"/>
    </source>
</evidence>
<evidence type="ECO:0000256" key="1">
    <source>
        <dbReference type="ARBA" id="ARBA00002056"/>
    </source>
</evidence>
<evidence type="ECO:0000313" key="12">
    <source>
        <dbReference type="Proteomes" id="UP000009374"/>
    </source>
</evidence>
<name>C6I0H5_9BACT</name>
<dbReference type="GO" id="GO:0008915">
    <property type="term" value="F:lipid-A-disaccharide synthase activity"/>
    <property type="evidence" value="ECO:0007669"/>
    <property type="project" value="UniProtKB-UniRule"/>
</dbReference>
<keyword evidence="6 10" id="KW-0328">Glycosyltransferase</keyword>
<dbReference type="EMBL" id="GG693887">
    <property type="protein sequence ID" value="EES51630.1"/>
    <property type="molecule type" value="Genomic_DNA"/>
</dbReference>
<evidence type="ECO:0000256" key="7">
    <source>
        <dbReference type="ARBA" id="ARBA00022679"/>
    </source>
</evidence>
<dbReference type="GO" id="GO:0016020">
    <property type="term" value="C:membrane"/>
    <property type="evidence" value="ECO:0007669"/>
    <property type="project" value="GOC"/>
</dbReference>
<keyword evidence="4 10" id="KW-0444">Lipid biosynthesis</keyword>
<dbReference type="HAMAP" id="MF_00392">
    <property type="entry name" value="LpxB"/>
    <property type="match status" value="1"/>
</dbReference>
<proteinExistence type="inferred from homology"/>
<keyword evidence="7 10" id="KW-0808">Transferase</keyword>
<organism evidence="11 12">
    <name type="scientific">Leptospirillum ferrodiazotrophum</name>
    <dbReference type="NCBI Taxonomy" id="412449"/>
    <lineage>
        <taxon>Bacteria</taxon>
        <taxon>Pseudomonadati</taxon>
        <taxon>Nitrospirota</taxon>
        <taxon>Nitrospiria</taxon>
        <taxon>Nitrospirales</taxon>
        <taxon>Nitrospiraceae</taxon>
        <taxon>Leptospirillum</taxon>
    </lineage>
</organism>
<dbReference type="PANTHER" id="PTHR30372:SF4">
    <property type="entry name" value="LIPID-A-DISACCHARIDE SYNTHASE, MITOCHONDRIAL-RELATED"/>
    <property type="match status" value="1"/>
</dbReference>
<dbReference type="GO" id="GO:0009245">
    <property type="term" value="P:lipid A biosynthetic process"/>
    <property type="evidence" value="ECO:0007669"/>
    <property type="project" value="UniProtKB-UniRule"/>
</dbReference>
<dbReference type="EC" id="2.4.1.182" evidence="2 10"/>
<keyword evidence="5 10" id="KW-0441">Lipid A biosynthesis</keyword>
<accession>C6I0H5</accession>
<dbReference type="Pfam" id="PF02684">
    <property type="entry name" value="LpxB"/>
    <property type="match status" value="1"/>
</dbReference>
<evidence type="ECO:0000256" key="4">
    <source>
        <dbReference type="ARBA" id="ARBA00022516"/>
    </source>
</evidence>
<sequence length="400" mass="43674">MTPSLLLVAGEASGDHHGALLLSEMKRICPDLVCHAAGGPALAEAGAKIVVPMDRLNVMGFFEVASRLPGVIASYRSLLATVDREKIRTAVLIDFPDFNLLLARALKSRGVRIHYYVSPQLWAWRKGRVRTIRRLVDHMFVIFPFEEPFYREHGVPVTYAGHPLLDEPFPEPQEKQALREEFLGEAPKAPLVALAPGSRPGEIRRLYPRMLAALALLEKRIPGIRALVPVPPSVSDEVYRAIEKTVPHPPVIRISGRFREVMAAADCALVTSGTATLETGLVGTPLVVVYVMNQGSYRLARWLVDVPAIGMVNLVAGRMVAPELIQEAATPQAMADHLWSILSDPSERTRILADLERLRQVLGGPGASARIARAILERSGLCNPPSVPGSPKAPWSTTPP</sequence>
<dbReference type="UniPathway" id="UPA00973"/>
<evidence type="ECO:0000256" key="9">
    <source>
        <dbReference type="ARBA" id="ARBA00048975"/>
    </source>
</evidence>